<dbReference type="AlphaFoldDB" id="A0A9P6ZVV3"/>
<reference evidence="1" key="1">
    <citation type="journal article" date="2020" name="New Phytol.">
        <title>Comparative genomics reveals dynamic genome evolution in host specialist ectomycorrhizal fungi.</title>
        <authorList>
            <person name="Lofgren L.A."/>
            <person name="Nguyen N.H."/>
            <person name="Vilgalys R."/>
            <person name="Ruytinx J."/>
            <person name="Liao H.L."/>
            <person name="Branco S."/>
            <person name="Kuo A."/>
            <person name="LaButti K."/>
            <person name="Lipzen A."/>
            <person name="Andreopoulos W."/>
            <person name="Pangilinan J."/>
            <person name="Riley R."/>
            <person name="Hundley H."/>
            <person name="Na H."/>
            <person name="Barry K."/>
            <person name="Grigoriev I.V."/>
            <person name="Stajich J.E."/>
            <person name="Kennedy P.G."/>
        </authorList>
    </citation>
    <scope>NUCLEOTIDE SEQUENCE</scope>
    <source>
        <strain evidence="1">DOB743</strain>
    </source>
</reference>
<evidence type="ECO:0000313" key="1">
    <source>
        <dbReference type="EMBL" id="KAG1777132.1"/>
    </source>
</evidence>
<proteinExistence type="predicted"/>
<dbReference type="EMBL" id="JABBWD010000022">
    <property type="protein sequence ID" value="KAG1777132.1"/>
    <property type="molecule type" value="Genomic_DNA"/>
</dbReference>
<sequence length="255" mass="29014">MAYPLAIIAKVLKVLGECSLVMASSLGPLFKKMDCCLCVNAFHGFAHNYRCQTKHHPLGIDGAGLEDFGTIEHIFSASNALASKYVNLATMIYNNYHQALQVISKESVALTEAMMSLGITKEDITLWRQEEVEYFHTLGQEPPWDVHAMAYVELLGSYALKLSQTRKLETQQRYATEKLDAVQLELVAMEVNMGITHRWEPSSPEYQASMKYMCTREYHRALDNLQHLVIQRLFELQRLNVAQTGMLDLLFVTVY</sequence>
<protein>
    <submittedName>
        <fullName evidence="1">Uncharacterized protein</fullName>
    </submittedName>
</protein>
<organism evidence="1 2">
    <name type="scientific">Suillus placidus</name>
    <dbReference type="NCBI Taxonomy" id="48579"/>
    <lineage>
        <taxon>Eukaryota</taxon>
        <taxon>Fungi</taxon>
        <taxon>Dikarya</taxon>
        <taxon>Basidiomycota</taxon>
        <taxon>Agaricomycotina</taxon>
        <taxon>Agaricomycetes</taxon>
        <taxon>Agaricomycetidae</taxon>
        <taxon>Boletales</taxon>
        <taxon>Suillineae</taxon>
        <taxon>Suillaceae</taxon>
        <taxon>Suillus</taxon>
    </lineage>
</organism>
<comment type="caution">
    <text evidence="1">The sequence shown here is derived from an EMBL/GenBank/DDBJ whole genome shotgun (WGS) entry which is preliminary data.</text>
</comment>
<name>A0A9P6ZVV3_9AGAM</name>
<evidence type="ECO:0000313" key="2">
    <source>
        <dbReference type="Proteomes" id="UP000714275"/>
    </source>
</evidence>
<dbReference type="OrthoDB" id="2505969at2759"/>
<dbReference type="Proteomes" id="UP000714275">
    <property type="component" value="Unassembled WGS sequence"/>
</dbReference>
<dbReference type="InterPro" id="IPR040521">
    <property type="entry name" value="KDZ"/>
</dbReference>
<dbReference type="Pfam" id="PF18758">
    <property type="entry name" value="KDZ"/>
    <property type="match status" value="1"/>
</dbReference>
<keyword evidence="2" id="KW-1185">Reference proteome</keyword>
<accession>A0A9P6ZVV3</accession>
<gene>
    <name evidence="1" type="ORF">EV702DRAFT_1179551</name>
</gene>